<feature type="domain" description="EamA" evidence="2">
    <location>
        <begin position="147"/>
        <end position="282"/>
    </location>
</feature>
<name>A0A1G2CGM9_9BACT</name>
<gene>
    <name evidence="3" type="ORF">A2946_02270</name>
</gene>
<feature type="transmembrane region" description="Helical" evidence="1">
    <location>
        <begin position="149"/>
        <end position="170"/>
    </location>
</feature>
<feature type="transmembrane region" description="Helical" evidence="1">
    <location>
        <begin position="234"/>
        <end position="256"/>
    </location>
</feature>
<reference evidence="3 4" key="1">
    <citation type="journal article" date="2016" name="Nat. Commun.">
        <title>Thousands of microbial genomes shed light on interconnected biogeochemical processes in an aquifer system.</title>
        <authorList>
            <person name="Anantharaman K."/>
            <person name="Brown C.T."/>
            <person name="Hug L.A."/>
            <person name="Sharon I."/>
            <person name="Castelle C.J."/>
            <person name="Probst A.J."/>
            <person name="Thomas B.C."/>
            <person name="Singh A."/>
            <person name="Wilkins M.J."/>
            <person name="Karaoz U."/>
            <person name="Brodie E.L."/>
            <person name="Williams K.H."/>
            <person name="Hubbard S.S."/>
            <person name="Banfield J.F."/>
        </authorList>
    </citation>
    <scope>NUCLEOTIDE SEQUENCE [LARGE SCALE GENOMIC DNA]</scope>
</reference>
<dbReference type="InterPro" id="IPR037185">
    <property type="entry name" value="EmrE-like"/>
</dbReference>
<accession>A0A1G2CGM9</accession>
<organism evidence="3 4">
    <name type="scientific">Candidatus Liptonbacteria bacterium RIFCSPLOWO2_01_FULL_53_13</name>
    <dbReference type="NCBI Taxonomy" id="1798651"/>
    <lineage>
        <taxon>Bacteria</taxon>
        <taxon>Candidatus Liptoniibacteriota</taxon>
    </lineage>
</organism>
<feature type="domain" description="EamA" evidence="2">
    <location>
        <begin position="1"/>
        <end position="134"/>
    </location>
</feature>
<comment type="caution">
    <text evidence="3">The sequence shown here is derived from an EMBL/GenBank/DDBJ whole genome shotgun (WGS) entry which is preliminary data.</text>
</comment>
<evidence type="ECO:0000313" key="3">
    <source>
        <dbReference type="EMBL" id="OGZ00553.1"/>
    </source>
</evidence>
<feature type="transmembrane region" description="Helical" evidence="1">
    <location>
        <begin position="30"/>
        <end position="49"/>
    </location>
</feature>
<dbReference type="GO" id="GO:0016020">
    <property type="term" value="C:membrane"/>
    <property type="evidence" value="ECO:0007669"/>
    <property type="project" value="InterPro"/>
</dbReference>
<feature type="transmembrane region" description="Helical" evidence="1">
    <location>
        <begin position="268"/>
        <end position="286"/>
    </location>
</feature>
<dbReference type="Pfam" id="PF00892">
    <property type="entry name" value="EamA"/>
    <property type="match status" value="2"/>
</dbReference>
<keyword evidence="1" id="KW-0472">Membrane</keyword>
<feature type="transmembrane region" description="Helical" evidence="1">
    <location>
        <begin position="176"/>
        <end position="198"/>
    </location>
</feature>
<dbReference type="PANTHER" id="PTHR22911">
    <property type="entry name" value="ACYL-MALONYL CONDENSING ENZYME-RELATED"/>
    <property type="match status" value="1"/>
</dbReference>
<feature type="transmembrane region" description="Helical" evidence="1">
    <location>
        <begin position="92"/>
        <end position="110"/>
    </location>
</feature>
<feature type="transmembrane region" description="Helical" evidence="1">
    <location>
        <begin position="116"/>
        <end position="137"/>
    </location>
</feature>
<evidence type="ECO:0000256" key="1">
    <source>
        <dbReference type="SAM" id="Phobius"/>
    </source>
</evidence>
<keyword evidence="1" id="KW-1133">Transmembrane helix</keyword>
<dbReference type="PANTHER" id="PTHR22911:SF137">
    <property type="entry name" value="SOLUTE CARRIER FAMILY 35 MEMBER G2-RELATED"/>
    <property type="match status" value="1"/>
</dbReference>
<dbReference type="EMBL" id="MHLB01000061">
    <property type="protein sequence ID" value="OGZ00553.1"/>
    <property type="molecule type" value="Genomic_DNA"/>
</dbReference>
<protein>
    <recommendedName>
        <fullName evidence="2">EamA domain-containing protein</fullName>
    </recommendedName>
</protein>
<dbReference type="AlphaFoldDB" id="A0A1G2CGM9"/>
<feature type="transmembrane region" description="Helical" evidence="1">
    <location>
        <begin position="61"/>
        <end position="80"/>
    </location>
</feature>
<dbReference type="SUPFAM" id="SSF103481">
    <property type="entry name" value="Multidrug resistance efflux transporter EmrE"/>
    <property type="match status" value="2"/>
</dbReference>
<dbReference type="InterPro" id="IPR000620">
    <property type="entry name" value="EamA_dom"/>
</dbReference>
<evidence type="ECO:0000313" key="4">
    <source>
        <dbReference type="Proteomes" id="UP000178348"/>
    </source>
</evidence>
<keyword evidence="1" id="KW-0812">Transmembrane</keyword>
<dbReference type="Gene3D" id="1.10.3730.20">
    <property type="match status" value="1"/>
</dbReference>
<dbReference type="Proteomes" id="UP000178348">
    <property type="component" value="Unassembled WGS sequence"/>
</dbReference>
<evidence type="ECO:0000259" key="2">
    <source>
        <dbReference type="Pfam" id="PF00892"/>
    </source>
</evidence>
<sequence>MGIAFALLALFSWGIGDFLIQRSARRFGDWIALFYITAFGTVGLLPFVWRDIPRVFESGGGLPILAGTTIVLLFAAILDFEALRIGKISVMEAVYAFEVPVTLVLSRYFINERLSALETALILSLVVGTMLVSTRSFSINKKAVLEKGVWYAIFATLGMGAVNFLFGVGARETTPLLINWFTSACIAVISLAYLAVRGRASEITRYFRENAPLVTSVGVMDNLAWVAYAYSVTYIPIAIATGISESYIALAAGLGIFVNKERLKPRQFTGLALCVVAVVILSWITGA</sequence>
<proteinExistence type="predicted"/>